<sequence length="48" mass="5164">MKKAAEYLGLTVAILLILVAAFTYVGPHFGWRVDAVLSGSMEPQLQTG</sequence>
<gene>
    <name evidence="2" type="ORF">S06H3_52121</name>
</gene>
<name>X1NDU1_9ZZZZ</name>
<keyword evidence="1" id="KW-0472">Membrane</keyword>
<feature type="non-terminal residue" evidence="2">
    <location>
        <position position="48"/>
    </location>
</feature>
<keyword evidence="1" id="KW-1133">Transmembrane helix</keyword>
<dbReference type="EMBL" id="BARV01033121">
    <property type="protein sequence ID" value="GAI41788.1"/>
    <property type="molecule type" value="Genomic_DNA"/>
</dbReference>
<dbReference type="AlphaFoldDB" id="X1NDU1"/>
<evidence type="ECO:0000256" key="1">
    <source>
        <dbReference type="SAM" id="Phobius"/>
    </source>
</evidence>
<protein>
    <submittedName>
        <fullName evidence="2">Uncharacterized protein</fullName>
    </submittedName>
</protein>
<proteinExistence type="predicted"/>
<keyword evidence="1" id="KW-0812">Transmembrane</keyword>
<accession>X1NDU1</accession>
<reference evidence="2" key="1">
    <citation type="journal article" date="2014" name="Front. Microbiol.">
        <title>High frequency of phylogenetically diverse reductive dehalogenase-homologous genes in deep subseafloor sedimentary metagenomes.</title>
        <authorList>
            <person name="Kawai M."/>
            <person name="Futagami T."/>
            <person name="Toyoda A."/>
            <person name="Takaki Y."/>
            <person name="Nishi S."/>
            <person name="Hori S."/>
            <person name="Arai W."/>
            <person name="Tsubouchi T."/>
            <person name="Morono Y."/>
            <person name="Uchiyama I."/>
            <person name="Ito T."/>
            <person name="Fujiyama A."/>
            <person name="Inagaki F."/>
            <person name="Takami H."/>
        </authorList>
    </citation>
    <scope>NUCLEOTIDE SEQUENCE</scope>
    <source>
        <strain evidence="2">Expedition CK06-06</strain>
    </source>
</reference>
<comment type="caution">
    <text evidence="2">The sequence shown here is derived from an EMBL/GenBank/DDBJ whole genome shotgun (WGS) entry which is preliminary data.</text>
</comment>
<feature type="transmembrane region" description="Helical" evidence="1">
    <location>
        <begin position="7"/>
        <end position="25"/>
    </location>
</feature>
<organism evidence="2">
    <name type="scientific">marine sediment metagenome</name>
    <dbReference type="NCBI Taxonomy" id="412755"/>
    <lineage>
        <taxon>unclassified sequences</taxon>
        <taxon>metagenomes</taxon>
        <taxon>ecological metagenomes</taxon>
    </lineage>
</organism>
<evidence type="ECO:0000313" key="2">
    <source>
        <dbReference type="EMBL" id="GAI41788.1"/>
    </source>
</evidence>